<dbReference type="EC" id="2.4.2.28" evidence="4"/>
<keyword evidence="1 4" id="KW-0328">Glycosyltransferase</keyword>
<organism evidence="6 7">
    <name type="scientific">Candidatus Solincola sediminis</name>
    <dbReference type="NCBI Taxonomy" id="1797199"/>
    <lineage>
        <taxon>Bacteria</taxon>
        <taxon>Bacillati</taxon>
        <taxon>Actinomycetota</taxon>
        <taxon>Candidatus Geothermincolia</taxon>
        <taxon>Candidatus Geothermincolales</taxon>
        <taxon>Candidatus Geothermincolaceae</taxon>
        <taxon>Candidatus Solincola</taxon>
    </lineage>
</organism>
<comment type="function">
    <text evidence="4">Catalyzes the reversible phosphorylation of S-methyl-5'-thioadenosine (MTA) to adenine and 5-methylthioribose-1-phosphate. Involved in the breakdown of MTA, a major by-product of polyamine biosynthesis. Responsible for the first step in the methionine salvage pathway after MTA has been generated from S-adenosylmethionine. Has broad substrate specificity with 6-aminopurine nucleosides as preferred substrates.</text>
</comment>
<feature type="binding site" evidence="4">
    <location>
        <position position="14"/>
    </location>
    <ligand>
        <name>phosphate</name>
        <dbReference type="ChEBI" id="CHEBI:43474"/>
    </ligand>
</feature>
<dbReference type="NCBIfam" id="TIGR01694">
    <property type="entry name" value="MTAP"/>
    <property type="match status" value="1"/>
</dbReference>
<comment type="caution">
    <text evidence="4">Lacks conserved residue(s) required for the propagation of feature annotation.</text>
</comment>
<comment type="similarity">
    <text evidence="4">Belongs to the PNP/MTAP phosphorylase family. MTAP subfamily.</text>
</comment>
<evidence type="ECO:0000256" key="3">
    <source>
        <dbReference type="ARBA" id="ARBA00022726"/>
    </source>
</evidence>
<feature type="binding site" evidence="4">
    <location>
        <position position="185"/>
    </location>
    <ligand>
        <name>substrate</name>
    </ligand>
</feature>
<dbReference type="NCBIfam" id="NF005876">
    <property type="entry name" value="PRK07823.1"/>
    <property type="match status" value="1"/>
</dbReference>
<evidence type="ECO:0000313" key="7">
    <source>
        <dbReference type="Proteomes" id="UP000177876"/>
    </source>
</evidence>
<proteinExistence type="inferred from homology"/>
<feature type="binding site" evidence="4">
    <location>
        <begin position="54"/>
        <end position="55"/>
    </location>
    <ligand>
        <name>phosphate</name>
        <dbReference type="ChEBI" id="CHEBI:43474"/>
    </ligand>
</feature>
<keyword evidence="3 4" id="KW-0660">Purine salvage</keyword>
<dbReference type="GO" id="GO:0005829">
    <property type="term" value="C:cytosol"/>
    <property type="evidence" value="ECO:0007669"/>
    <property type="project" value="TreeGrafter"/>
</dbReference>
<dbReference type="Proteomes" id="UP000177876">
    <property type="component" value="Unassembled WGS sequence"/>
</dbReference>
<dbReference type="FunFam" id="3.40.50.1580:FF:000012">
    <property type="entry name" value="Probable 6-oxopurine nucleoside phosphorylase"/>
    <property type="match status" value="1"/>
</dbReference>
<evidence type="ECO:0000259" key="5">
    <source>
        <dbReference type="Pfam" id="PF01048"/>
    </source>
</evidence>
<keyword evidence="2 4" id="KW-0808">Transferase</keyword>
<feature type="binding site" evidence="4">
    <location>
        <begin position="209"/>
        <end position="211"/>
    </location>
    <ligand>
        <name>substrate</name>
    </ligand>
</feature>
<comment type="caution">
    <text evidence="6">The sequence shown here is derived from an EMBL/GenBank/DDBJ whole genome shotgun (WGS) entry which is preliminary data.</text>
</comment>
<evidence type="ECO:0000313" key="6">
    <source>
        <dbReference type="EMBL" id="OFW55445.1"/>
    </source>
</evidence>
<dbReference type="InterPro" id="IPR010044">
    <property type="entry name" value="MTAP"/>
</dbReference>
<dbReference type="PANTHER" id="PTHR42679:SF2">
    <property type="entry name" value="S-METHYL-5'-THIOADENOSINE PHOSPHORYLASE"/>
    <property type="match status" value="1"/>
</dbReference>
<comment type="catalytic activity">
    <reaction evidence="4">
        <text>S-methyl-5'-thioadenosine + phosphate = 5-(methylsulfanyl)-alpha-D-ribose 1-phosphate + adenine</text>
        <dbReference type="Rhea" id="RHEA:11852"/>
        <dbReference type="ChEBI" id="CHEBI:16708"/>
        <dbReference type="ChEBI" id="CHEBI:17509"/>
        <dbReference type="ChEBI" id="CHEBI:43474"/>
        <dbReference type="ChEBI" id="CHEBI:58533"/>
        <dbReference type="EC" id="2.4.2.28"/>
    </reaction>
</comment>
<gene>
    <name evidence="4" type="primary">mtnP</name>
    <name evidence="6" type="ORF">A2Y75_08930</name>
</gene>
<dbReference type="AlphaFoldDB" id="A0A1F2WF13"/>
<dbReference type="STRING" id="1797197.A2Y75_08930"/>
<feature type="site" description="Important for substrate specificity" evidence="4">
    <location>
        <position position="225"/>
    </location>
</feature>
<evidence type="ECO:0000256" key="4">
    <source>
        <dbReference type="HAMAP-Rule" id="MF_01963"/>
    </source>
</evidence>
<feature type="site" description="Important for substrate specificity" evidence="4">
    <location>
        <position position="167"/>
    </location>
</feature>
<comment type="pathway">
    <text evidence="4">Amino-acid biosynthesis; L-methionine biosynthesis via salvage pathway; S-methyl-5-thio-alpha-D-ribose 1-phosphate from S-methyl-5'-thioadenosine (phosphorylase route): step 1/1.</text>
</comment>
<dbReference type="PANTHER" id="PTHR42679">
    <property type="entry name" value="S-METHYL-5'-THIOADENOSINE PHOSPHORYLASE"/>
    <property type="match status" value="1"/>
</dbReference>
<sequence length="276" mass="30460">MQLPDVKIGVFGGSGFYSLLNCAKSYAIHTPYGPASDRFMVGELAGVEIAFLPRHGRNHQYPPHCINYRANVWGMRELGVERIIAPGACGSLQRETPPGTFVLCDQFIDRTARQCATYYDGPAAVHINCAEPYCPEMREVCANTAEKLGIPYRGGGTAVIINGPRFSTKAESKWYHSMGWDVINMTQYPEVALARELGMCYLNISLVTDWDVWIADEEGVGMVTADEVGRVFKANNDEMMLLLQEMIPGLSVELGCDCAAMLDEAVISPLELEETF</sequence>
<dbReference type="SUPFAM" id="SSF53167">
    <property type="entry name" value="Purine and uridine phosphorylases"/>
    <property type="match status" value="1"/>
</dbReference>
<accession>A0A1F2WF13</accession>
<dbReference type="InterPro" id="IPR000845">
    <property type="entry name" value="Nucleoside_phosphorylase_d"/>
</dbReference>
<dbReference type="GO" id="GO:0019509">
    <property type="term" value="P:L-methionine salvage from methylthioadenosine"/>
    <property type="evidence" value="ECO:0007669"/>
    <property type="project" value="UniProtKB-UniRule"/>
</dbReference>
<dbReference type="GO" id="GO:0006166">
    <property type="term" value="P:purine ribonucleoside salvage"/>
    <property type="evidence" value="ECO:0007669"/>
    <property type="project" value="UniProtKB-KW"/>
</dbReference>
<comment type="subunit">
    <text evidence="4">Homohexamer. Dimer of a homotrimer.</text>
</comment>
<reference evidence="6 7" key="1">
    <citation type="journal article" date="2016" name="Nat. Commun.">
        <title>Thousands of microbial genomes shed light on interconnected biogeochemical processes in an aquifer system.</title>
        <authorList>
            <person name="Anantharaman K."/>
            <person name="Brown C.T."/>
            <person name="Hug L.A."/>
            <person name="Sharon I."/>
            <person name="Castelle C.J."/>
            <person name="Probst A.J."/>
            <person name="Thomas B.C."/>
            <person name="Singh A."/>
            <person name="Wilkins M.J."/>
            <person name="Karaoz U."/>
            <person name="Brodie E.L."/>
            <person name="Williams K.H."/>
            <person name="Hubbard S.S."/>
            <person name="Banfield J.F."/>
        </authorList>
    </citation>
    <scope>NUCLEOTIDE SEQUENCE [LARGE SCALE GENOMIC DNA]</scope>
</reference>
<dbReference type="InterPro" id="IPR035994">
    <property type="entry name" value="Nucleoside_phosphorylase_sf"/>
</dbReference>
<feature type="binding site" evidence="4">
    <location>
        <position position="186"/>
    </location>
    <ligand>
        <name>phosphate</name>
        <dbReference type="ChEBI" id="CHEBI:43474"/>
    </ligand>
</feature>
<dbReference type="HAMAP" id="MF_01963">
    <property type="entry name" value="MTAP"/>
    <property type="match status" value="1"/>
</dbReference>
<dbReference type="Pfam" id="PF01048">
    <property type="entry name" value="PNP_UDP_1"/>
    <property type="match status" value="1"/>
</dbReference>
<dbReference type="GO" id="GO:0017061">
    <property type="term" value="F:S-methyl-5-thioadenosine phosphorylase activity"/>
    <property type="evidence" value="ECO:0007669"/>
    <property type="project" value="UniProtKB-UniRule"/>
</dbReference>
<dbReference type="UniPathway" id="UPA00904">
    <property type="reaction ID" value="UER00873"/>
</dbReference>
<evidence type="ECO:0000256" key="1">
    <source>
        <dbReference type="ARBA" id="ARBA00022676"/>
    </source>
</evidence>
<dbReference type="Gene3D" id="3.40.50.1580">
    <property type="entry name" value="Nucleoside phosphorylase domain"/>
    <property type="match status" value="1"/>
</dbReference>
<name>A0A1F2WF13_9ACTN</name>
<feature type="domain" description="Nucleoside phosphorylase" evidence="5">
    <location>
        <begin position="7"/>
        <end position="246"/>
    </location>
</feature>
<dbReference type="EMBL" id="MELK01000053">
    <property type="protein sequence ID" value="OFW55445.1"/>
    <property type="molecule type" value="Genomic_DNA"/>
</dbReference>
<protein>
    <recommendedName>
        <fullName evidence="4">S-methyl-5'-thioadenosine phosphorylase</fullName>
        <ecNumber evidence="4">2.4.2.28</ecNumber>
    </recommendedName>
    <alternativeName>
        <fullName evidence="4">5'-methylthioadenosine phosphorylase</fullName>
        <shortName evidence="4">MTA phosphorylase</shortName>
        <shortName evidence="4">MTAP</shortName>
    </alternativeName>
</protein>
<dbReference type="CDD" id="cd09010">
    <property type="entry name" value="MTAP_SsMTAPII_like_MTIP"/>
    <property type="match status" value="1"/>
</dbReference>
<evidence type="ECO:0000256" key="2">
    <source>
        <dbReference type="ARBA" id="ARBA00022679"/>
    </source>
</evidence>